<dbReference type="GO" id="GO:0003677">
    <property type="term" value="F:DNA binding"/>
    <property type="evidence" value="ECO:0007669"/>
    <property type="project" value="UniProtKB-KW"/>
</dbReference>
<dbReference type="InterPro" id="IPR009061">
    <property type="entry name" value="DNA-bd_dom_put_sf"/>
</dbReference>
<dbReference type="EMBL" id="CP030117">
    <property type="protein sequence ID" value="AWX56384.1"/>
    <property type="molecule type" value="Genomic_DNA"/>
</dbReference>
<dbReference type="PROSITE" id="PS50937">
    <property type="entry name" value="HTH_MERR_2"/>
    <property type="match status" value="1"/>
</dbReference>
<accession>A0A2Z4MIU9</accession>
<dbReference type="InterPro" id="IPR029442">
    <property type="entry name" value="GyrI-like"/>
</dbReference>
<evidence type="ECO:0000313" key="3">
    <source>
        <dbReference type="EMBL" id="AWX56384.1"/>
    </source>
</evidence>
<sequence>MSEATHKYFTTGEFARLCRVNKQTLFYYDDIGLMSPDIKNEKGYRFYSYRQFELFNVIELLKEVGMPLKEIKPFLENKTPENFVSLLEDKASTIQRKIQNLQQIQQMIETKLSLTKEAIKTDFSRIHIEELSEEKLFSSDAILDCTDRDFVRAVSDFIDALHTHRLDAGYPIGAMVSRNQLLSADYENYSNLYMKQTENHEAITCYTKPKGLYVVGYHFGKSERIAATYEEMLAFIKAHELQIGEYSYEEYVLDAVTKNTSEEYVTKIMIEVRK</sequence>
<dbReference type="Gene3D" id="1.10.1660.10">
    <property type="match status" value="1"/>
</dbReference>
<keyword evidence="1" id="KW-0238">DNA-binding</keyword>
<dbReference type="SMART" id="SM00422">
    <property type="entry name" value="HTH_MERR"/>
    <property type="match status" value="1"/>
</dbReference>
<feature type="domain" description="HTH merR-type" evidence="2">
    <location>
        <begin position="8"/>
        <end position="77"/>
    </location>
</feature>
<dbReference type="InterPro" id="IPR000551">
    <property type="entry name" value="MerR-type_HTH_dom"/>
</dbReference>
<dbReference type="PROSITE" id="PS00552">
    <property type="entry name" value="HTH_MERR_1"/>
    <property type="match status" value="1"/>
</dbReference>
<dbReference type="RefSeq" id="WP_048033070.1">
    <property type="nucleotide sequence ID" value="NZ_CP030117.1"/>
</dbReference>
<organism evidence="3 4">
    <name type="scientific">Brevibacillus brevis</name>
    <name type="common">Bacillus brevis</name>
    <dbReference type="NCBI Taxonomy" id="1393"/>
    <lineage>
        <taxon>Bacteria</taxon>
        <taxon>Bacillati</taxon>
        <taxon>Bacillota</taxon>
        <taxon>Bacilli</taxon>
        <taxon>Bacillales</taxon>
        <taxon>Paenibacillaceae</taxon>
        <taxon>Brevibacillus</taxon>
    </lineage>
</organism>
<evidence type="ECO:0000259" key="2">
    <source>
        <dbReference type="PROSITE" id="PS50937"/>
    </source>
</evidence>
<dbReference type="PANTHER" id="PTHR30204">
    <property type="entry name" value="REDOX-CYCLING DRUG-SENSING TRANSCRIPTIONAL ACTIVATOR SOXR"/>
    <property type="match status" value="1"/>
</dbReference>
<dbReference type="Proteomes" id="UP000036061">
    <property type="component" value="Chromosome"/>
</dbReference>
<dbReference type="PANTHER" id="PTHR30204:SF85">
    <property type="entry name" value="MULTIDRUG-EFFLUX TRANSPORTER 2 REGULATOR"/>
    <property type="match status" value="1"/>
</dbReference>
<protein>
    <submittedName>
        <fullName evidence="3">MerR family transcriptional regulator</fullName>
    </submittedName>
</protein>
<name>A0A2Z4MIU9_BREBE</name>
<dbReference type="Pfam" id="PF13411">
    <property type="entry name" value="MerR_1"/>
    <property type="match status" value="1"/>
</dbReference>
<proteinExistence type="predicted"/>
<dbReference type="InterPro" id="IPR047057">
    <property type="entry name" value="MerR_fam"/>
</dbReference>
<gene>
    <name evidence="3" type="ORF">AB432_015655</name>
</gene>
<dbReference type="GO" id="GO:0003700">
    <property type="term" value="F:DNA-binding transcription factor activity"/>
    <property type="evidence" value="ECO:0007669"/>
    <property type="project" value="InterPro"/>
</dbReference>
<dbReference type="Pfam" id="PF06445">
    <property type="entry name" value="GyrI-like"/>
    <property type="match status" value="1"/>
</dbReference>
<reference evidence="3 4" key="1">
    <citation type="journal article" date="2015" name="Genome Announc.">
        <title>Draft Genome Sequence of Brevibacillus brevis DZQ7, a Plant Growth-Promoting Rhizobacterium with Broad-Spectrum Antimicrobial Activity.</title>
        <authorList>
            <person name="Hou Q."/>
            <person name="Wang C."/>
            <person name="Hou X."/>
            <person name="Xia Z."/>
            <person name="Ye J."/>
            <person name="Liu K."/>
            <person name="Liu H."/>
            <person name="Wang J."/>
            <person name="Guo H."/>
            <person name="Yu X."/>
            <person name="Yang Y."/>
            <person name="Du B."/>
            <person name="Ding Y."/>
        </authorList>
    </citation>
    <scope>NUCLEOTIDE SEQUENCE [LARGE SCALE GENOMIC DNA]</scope>
    <source>
        <strain evidence="3 4">DZQ7</strain>
    </source>
</reference>
<dbReference type="SUPFAM" id="SSF46955">
    <property type="entry name" value="Putative DNA-binding domain"/>
    <property type="match status" value="1"/>
</dbReference>
<evidence type="ECO:0000256" key="1">
    <source>
        <dbReference type="ARBA" id="ARBA00023125"/>
    </source>
</evidence>
<dbReference type="Gene3D" id="3.20.80.10">
    <property type="entry name" value="Regulatory factor, effector binding domain"/>
    <property type="match status" value="1"/>
</dbReference>
<dbReference type="CDD" id="cd04782">
    <property type="entry name" value="HTH_BltR"/>
    <property type="match status" value="1"/>
</dbReference>
<dbReference type="AlphaFoldDB" id="A0A2Z4MIU9"/>
<dbReference type="SUPFAM" id="SSF55136">
    <property type="entry name" value="Probable bacterial effector-binding domain"/>
    <property type="match status" value="1"/>
</dbReference>
<evidence type="ECO:0000313" key="4">
    <source>
        <dbReference type="Proteomes" id="UP000036061"/>
    </source>
</evidence>
<dbReference type="InterPro" id="IPR011256">
    <property type="entry name" value="Reg_factor_effector_dom_sf"/>
</dbReference>